<reference evidence="1 2" key="1">
    <citation type="submission" date="2013-06" db="EMBL/GenBank/DDBJ databases">
        <title>Whole genome shotgun sequence of Bacillus selenatarsenatis SF-1.</title>
        <authorList>
            <person name="Kuroda M."/>
            <person name="Sei K."/>
            <person name="Yamashita M."/>
            <person name="Ike M."/>
        </authorList>
    </citation>
    <scope>NUCLEOTIDE SEQUENCE [LARGE SCALE GENOMIC DNA]</scope>
    <source>
        <strain evidence="1 2">SF-1</strain>
    </source>
</reference>
<dbReference type="OrthoDB" id="2921738at2"/>
<keyword evidence="2" id="KW-1185">Reference proteome</keyword>
<dbReference type="Proteomes" id="UP000031014">
    <property type="component" value="Unassembled WGS sequence"/>
</dbReference>
<name>A0A0A8X9Z8_MESS1</name>
<accession>A0A0A8X9Z8</accession>
<evidence type="ECO:0000313" key="2">
    <source>
        <dbReference type="Proteomes" id="UP000031014"/>
    </source>
</evidence>
<evidence type="ECO:0008006" key="3">
    <source>
        <dbReference type="Google" id="ProtNLM"/>
    </source>
</evidence>
<sequence>MNKQLTDPEFLSFCENAMPIDVVEKFTDNNIRGLENIALRSISTRNKLPANVVNLLVAYFYSHYGNQVYNRNDLARLYDYWASKDVRTMTQAAEMTNEDIEEVLKTLK</sequence>
<proteinExistence type="predicted"/>
<evidence type="ECO:0000313" key="1">
    <source>
        <dbReference type="EMBL" id="GAM14956.1"/>
    </source>
</evidence>
<dbReference type="RefSeq" id="WP_041966650.1">
    <property type="nucleotide sequence ID" value="NZ_BASE01000071.1"/>
</dbReference>
<organism evidence="1 2">
    <name type="scientific">Mesobacillus selenatarsenatis (strain DSM 18680 / JCM 14380 / FERM P-15431 / SF-1)</name>
    <dbReference type="NCBI Taxonomy" id="1321606"/>
    <lineage>
        <taxon>Bacteria</taxon>
        <taxon>Bacillati</taxon>
        <taxon>Bacillota</taxon>
        <taxon>Bacilli</taxon>
        <taxon>Bacillales</taxon>
        <taxon>Bacillaceae</taxon>
        <taxon>Mesobacillus</taxon>
    </lineage>
</organism>
<dbReference type="STRING" id="1321606.SAMD00020551_3112"/>
<dbReference type="AlphaFoldDB" id="A0A0A8X9Z8"/>
<dbReference type="EMBL" id="BASE01000071">
    <property type="protein sequence ID" value="GAM14956.1"/>
    <property type="molecule type" value="Genomic_DNA"/>
</dbReference>
<comment type="caution">
    <text evidence="1">The sequence shown here is derived from an EMBL/GenBank/DDBJ whole genome shotgun (WGS) entry which is preliminary data.</text>
</comment>
<protein>
    <recommendedName>
        <fullName evidence="3">DnaD domain-containing protein</fullName>
    </recommendedName>
</protein>
<gene>
    <name evidence="1" type="ORF">SAMD00020551_3112</name>
</gene>